<dbReference type="EMBL" id="OCMU01000001">
    <property type="protein sequence ID" value="SOD18549.1"/>
    <property type="molecule type" value="Genomic_DNA"/>
</dbReference>
<dbReference type="Proteomes" id="UP000219335">
    <property type="component" value="Unassembled WGS sequence"/>
</dbReference>
<evidence type="ECO:0000313" key="1">
    <source>
        <dbReference type="EMBL" id="SOD18549.1"/>
    </source>
</evidence>
<gene>
    <name evidence="1" type="ORF">SAMN06297164_1727</name>
</gene>
<accession>A0A286A9J0</accession>
<evidence type="ECO:0000313" key="2">
    <source>
        <dbReference type="Proteomes" id="UP000219335"/>
    </source>
</evidence>
<dbReference type="RefSeq" id="WP_097104974.1">
    <property type="nucleotide sequence ID" value="NZ_OCMU01000001.1"/>
</dbReference>
<sequence>MNKLEESSHIDCAFRQIGKCREERIKLISTIRDLAIGILEPIVKRVQRNFSEQIIAAYQAKTISLEWNLKSTDVYEFCFMARRQDDQLIQSKKNAINLLEVCTRALDDRETMSPEEVQRQIVYAYAMLDSGAINMGKELSKSNSAKARKLRGRVTEDGKTLNQIIQNLVNNPYYEGFLAKELWPEFLGKLNSLQIDYEEIQDPLSIKYYLIGSDKPKIKTFKTFQSNLSQFKSR</sequence>
<protein>
    <submittedName>
        <fullName evidence="1">Uncharacterized protein</fullName>
    </submittedName>
</protein>
<reference evidence="1 2" key="1">
    <citation type="submission" date="2017-09" db="EMBL/GenBank/DDBJ databases">
        <authorList>
            <person name="Ehlers B."/>
            <person name="Leendertz F.H."/>
        </authorList>
    </citation>
    <scope>NUCLEOTIDE SEQUENCE [LARGE SCALE GENOMIC DNA]</scope>
    <source>
        <strain evidence="1 2">Nm42</strain>
    </source>
</reference>
<name>A0A286A9J0_9PROT</name>
<organism evidence="1 2">
    <name type="scientific">Nitrosomonas ureae</name>
    <dbReference type="NCBI Taxonomy" id="44577"/>
    <lineage>
        <taxon>Bacteria</taxon>
        <taxon>Pseudomonadati</taxon>
        <taxon>Pseudomonadota</taxon>
        <taxon>Betaproteobacteria</taxon>
        <taxon>Nitrosomonadales</taxon>
        <taxon>Nitrosomonadaceae</taxon>
        <taxon>Nitrosomonas</taxon>
    </lineage>
</organism>
<proteinExistence type="predicted"/>
<dbReference type="AlphaFoldDB" id="A0A286A9J0"/>